<dbReference type="AlphaFoldDB" id="A0A556TVG4"/>
<dbReference type="GO" id="GO:0043410">
    <property type="term" value="P:positive regulation of MAPK cascade"/>
    <property type="evidence" value="ECO:0007669"/>
    <property type="project" value="TreeGrafter"/>
</dbReference>
<proteinExistence type="predicted"/>
<dbReference type="SMART" id="SM00310">
    <property type="entry name" value="PTBI"/>
    <property type="match status" value="1"/>
</dbReference>
<evidence type="ECO:0000256" key="1">
    <source>
        <dbReference type="SAM" id="MobiDB-lite"/>
    </source>
</evidence>
<dbReference type="InterPro" id="IPR002404">
    <property type="entry name" value="IRS_PTB"/>
</dbReference>
<dbReference type="Gene3D" id="2.30.29.30">
    <property type="entry name" value="Pleckstrin-homology domain (PH domain)/Phosphotyrosine-binding domain (PTB)"/>
    <property type="match status" value="1"/>
</dbReference>
<dbReference type="Proteomes" id="UP000319801">
    <property type="component" value="Unassembled WGS sequence"/>
</dbReference>
<feature type="compositionally biased region" description="Polar residues" evidence="1">
    <location>
        <begin position="166"/>
        <end position="176"/>
    </location>
</feature>
<dbReference type="InterPro" id="IPR050996">
    <property type="entry name" value="Docking_Protein_DOK"/>
</dbReference>
<evidence type="ECO:0000313" key="3">
    <source>
        <dbReference type="EMBL" id="TSK87394.1"/>
    </source>
</evidence>
<dbReference type="SUPFAM" id="SSF50729">
    <property type="entry name" value="PH domain-like"/>
    <property type="match status" value="1"/>
</dbReference>
<dbReference type="PROSITE" id="PS51064">
    <property type="entry name" value="IRS_PTB"/>
    <property type="match status" value="1"/>
</dbReference>
<dbReference type="PANTHER" id="PTHR21258">
    <property type="entry name" value="DOCKING PROTEIN RELATED"/>
    <property type="match status" value="1"/>
</dbReference>
<reference evidence="3 4" key="1">
    <citation type="journal article" date="2019" name="Genome Biol. Evol.">
        <title>Whole-Genome Sequencing of the Giant Devil Catfish, Bagarius yarrelli.</title>
        <authorList>
            <person name="Jiang W."/>
            <person name="Lv Y."/>
            <person name="Cheng L."/>
            <person name="Yang K."/>
            <person name="Chao B."/>
            <person name="Wang X."/>
            <person name="Li Y."/>
            <person name="Pan X."/>
            <person name="You X."/>
            <person name="Zhang Y."/>
            <person name="Yang J."/>
            <person name="Li J."/>
            <person name="Zhang X."/>
            <person name="Liu S."/>
            <person name="Sun C."/>
            <person name="Yang J."/>
            <person name="Shi Q."/>
        </authorList>
    </citation>
    <scope>NUCLEOTIDE SEQUENCE [LARGE SCALE GENOMIC DNA]</scope>
    <source>
        <strain evidence="3">JWS20170419001</strain>
        <tissue evidence="3">Muscle</tissue>
    </source>
</reference>
<comment type="caution">
    <text evidence="3">The sequence shown here is derived from an EMBL/GenBank/DDBJ whole genome shotgun (WGS) entry which is preliminary data.</text>
</comment>
<dbReference type="PANTHER" id="PTHR21258:SF58">
    <property type="entry name" value="DOCKING PROTEIN 3-LIKE"/>
    <property type="match status" value="1"/>
</dbReference>
<feature type="region of interest" description="Disordered" evidence="1">
    <location>
        <begin position="91"/>
        <end position="226"/>
    </location>
</feature>
<organism evidence="3 4">
    <name type="scientific">Bagarius yarrelli</name>
    <name type="common">Goonch</name>
    <name type="synonym">Bagrus yarrelli</name>
    <dbReference type="NCBI Taxonomy" id="175774"/>
    <lineage>
        <taxon>Eukaryota</taxon>
        <taxon>Metazoa</taxon>
        <taxon>Chordata</taxon>
        <taxon>Craniata</taxon>
        <taxon>Vertebrata</taxon>
        <taxon>Euteleostomi</taxon>
        <taxon>Actinopterygii</taxon>
        <taxon>Neopterygii</taxon>
        <taxon>Teleostei</taxon>
        <taxon>Ostariophysi</taxon>
        <taxon>Siluriformes</taxon>
        <taxon>Sisoridae</taxon>
        <taxon>Sisorinae</taxon>
        <taxon>Bagarius</taxon>
    </lineage>
</organism>
<feature type="compositionally biased region" description="Polar residues" evidence="1">
    <location>
        <begin position="208"/>
        <end position="218"/>
    </location>
</feature>
<accession>A0A556TVG4</accession>
<protein>
    <submittedName>
        <fullName evidence="3">Docking protein 1</fullName>
    </submittedName>
</protein>
<dbReference type="Pfam" id="PF02174">
    <property type="entry name" value="IRS"/>
    <property type="match status" value="1"/>
</dbReference>
<dbReference type="InterPro" id="IPR011993">
    <property type="entry name" value="PH-like_dom_sf"/>
</dbReference>
<dbReference type="EMBL" id="VCAZ01000022">
    <property type="protein sequence ID" value="TSK87394.1"/>
    <property type="molecule type" value="Genomic_DNA"/>
</dbReference>
<gene>
    <name evidence="3" type="ORF">Baya_4108</name>
</gene>
<sequence>MFGSYLLSPEKESLCLLDIKTGQVVFLWPYRFLRRFGQVKEGVTIEAGRRCQTGEGVFTFLSKQGQQIYRAIEEAIMHQRVQDLLSEATALSQDSMTPKSGPPAPQIGITRRNLALPPLPGPQPPALTSQSDSNAMVKPVRKLRNIPPPPALPELKPIETKPNRLDISNDQNQSSEWKPDTSDHQLYSKIKPRLHPRERKPDKETDQENPAGSHQSPVVANKPDLPKSFKEILSDVLFKDKTRPVPPSKPSSHSNLLADPDYYEIQ</sequence>
<evidence type="ECO:0000313" key="4">
    <source>
        <dbReference type="Proteomes" id="UP000319801"/>
    </source>
</evidence>
<dbReference type="GO" id="GO:0007169">
    <property type="term" value="P:cell surface receptor protein tyrosine kinase signaling pathway"/>
    <property type="evidence" value="ECO:0007669"/>
    <property type="project" value="TreeGrafter"/>
</dbReference>
<dbReference type="SMART" id="SM01244">
    <property type="entry name" value="IRS"/>
    <property type="match status" value="1"/>
</dbReference>
<keyword evidence="4" id="KW-1185">Reference proteome</keyword>
<dbReference type="OrthoDB" id="6243387at2759"/>
<feature type="region of interest" description="Disordered" evidence="1">
    <location>
        <begin position="238"/>
        <end position="266"/>
    </location>
</feature>
<evidence type="ECO:0000259" key="2">
    <source>
        <dbReference type="PROSITE" id="PS51064"/>
    </source>
</evidence>
<feature type="domain" description="IRS-type PTB" evidence="2">
    <location>
        <begin position="1"/>
        <end position="86"/>
    </location>
</feature>
<name>A0A556TVG4_BAGYA</name>
<dbReference type="GO" id="GO:0005737">
    <property type="term" value="C:cytoplasm"/>
    <property type="evidence" value="ECO:0007669"/>
    <property type="project" value="TreeGrafter"/>
</dbReference>
<dbReference type="GO" id="GO:0007265">
    <property type="term" value="P:Ras protein signal transduction"/>
    <property type="evidence" value="ECO:0007669"/>
    <property type="project" value="TreeGrafter"/>
</dbReference>